<protein>
    <submittedName>
        <fullName evidence="1">Uncharacterized protein</fullName>
    </submittedName>
</protein>
<organism evidence="1 2">
    <name type="scientific">Methylobacterium oryzihabitans</name>
    <dbReference type="NCBI Taxonomy" id="2499852"/>
    <lineage>
        <taxon>Bacteria</taxon>
        <taxon>Pseudomonadati</taxon>
        <taxon>Pseudomonadota</taxon>
        <taxon>Alphaproteobacteria</taxon>
        <taxon>Hyphomicrobiales</taxon>
        <taxon>Methylobacteriaceae</taxon>
        <taxon>Methylobacterium</taxon>
    </lineage>
</organism>
<dbReference type="OrthoDB" id="8005413at2"/>
<reference evidence="1 2" key="1">
    <citation type="submission" date="2019-01" db="EMBL/GenBank/DDBJ databases">
        <authorList>
            <person name="Chen W.-M."/>
        </authorList>
    </citation>
    <scope>NUCLEOTIDE SEQUENCE [LARGE SCALE GENOMIC DNA]</scope>
    <source>
        <strain evidence="1 2">TER-1</strain>
    </source>
</reference>
<dbReference type="Proteomes" id="UP000286997">
    <property type="component" value="Unassembled WGS sequence"/>
</dbReference>
<comment type="caution">
    <text evidence="1">The sequence shown here is derived from an EMBL/GenBank/DDBJ whole genome shotgun (WGS) entry which is preliminary data.</text>
</comment>
<dbReference type="AlphaFoldDB" id="A0A437PC73"/>
<name>A0A437PC73_9HYPH</name>
<sequence>MVGTLLPAAAAQRAGGSEALIARFEAEDARCALPPSPMTAQACEDRENDEHRLAQAGWCRAAGGWERCPAPSAVARARPRGHAIHRGART</sequence>
<accession>A0A437PC73</accession>
<evidence type="ECO:0000313" key="2">
    <source>
        <dbReference type="Proteomes" id="UP000286997"/>
    </source>
</evidence>
<evidence type="ECO:0000313" key="1">
    <source>
        <dbReference type="EMBL" id="RVU19847.1"/>
    </source>
</evidence>
<dbReference type="EMBL" id="SACP01000005">
    <property type="protein sequence ID" value="RVU19847.1"/>
    <property type="molecule type" value="Genomic_DNA"/>
</dbReference>
<keyword evidence="2" id="KW-1185">Reference proteome</keyword>
<proteinExistence type="predicted"/>
<gene>
    <name evidence="1" type="ORF">EOE48_06855</name>
</gene>